<dbReference type="EMBL" id="RCSX01000037">
    <property type="protein sequence ID" value="KAF7916830.1"/>
    <property type="molecule type" value="Genomic_DNA"/>
</dbReference>
<name>A0ABQ7I8M0_9HELO</name>
<evidence type="ECO:0000313" key="1">
    <source>
        <dbReference type="EMBL" id="KAF7916830.1"/>
    </source>
</evidence>
<dbReference type="RefSeq" id="XP_038805533.1">
    <property type="nucleotide sequence ID" value="XM_038958173.1"/>
</dbReference>
<dbReference type="Proteomes" id="UP000783213">
    <property type="component" value="Unassembled WGS sequence"/>
</dbReference>
<dbReference type="GeneID" id="62237323"/>
<keyword evidence="2" id="KW-1185">Reference proteome</keyword>
<organism evidence="1 2">
    <name type="scientific">Botrytis deweyae</name>
    <dbReference type="NCBI Taxonomy" id="2478750"/>
    <lineage>
        <taxon>Eukaryota</taxon>
        <taxon>Fungi</taxon>
        <taxon>Dikarya</taxon>
        <taxon>Ascomycota</taxon>
        <taxon>Pezizomycotina</taxon>
        <taxon>Leotiomycetes</taxon>
        <taxon>Helotiales</taxon>
        <taxon>Sclerotiniaceae</taxon>
        <taxon>Botrytis</taxon>
    </lineage>
</organism>
<sequence>MSPSRHTGTALAAAGDKVQRAGKRLTRAKSFLVKDQAVKIRKLRLQRLQRIKKRQADHTITKTLNKLSLNPTIEKKREGTIKQRS</sequence>
<proteinExistence type="predicted"/>
<accession>A0ABQ7I8M0</accession>
<comment type="caution">
    <text evidence="1">The sequence shown here is derived from an EMBL/GenBank/DDBJ whole genome shotgun (WGS) entry which is preliminary data.</text>
</comment>
<protein>
    <submittedName>
        <fullName evidence="1">Uncharacterized protein</fullName>
    </submittedName>
</protein>
<evidence type="ECO:0000313" key="2">
    <source>
        <dbReference type="Proteomes" id="UP000783213"/>
    </source>
</evidence>
<gene>
    <name evidence="1" type="ORF">EAE98_010552</name>
</gene>
<reference evidence="1 2" key="1">
    <citation type="journal article" date="2020" name="Genome Biol. Evol.">
        <title>Comparative genomics of Sclerotiniaceae.</title>
        <authorList>
            <person name="Valero Jimenez C.A."/>
            <person name="Steentjes M."/>
            <person name="Scholten O.E."/>
            <person name="Van Kan J.A.L."/>
        </authorList>
    </citation>
    <scope>NUCLEOTIDE SEQUENCE [LARGE SCALE GENOMIC DNA]</scope>
    <source>
        <strain evidence="1 2">B1</strain>
    </source>
</reference>